<sequence>MSTYPDEFKALEEENESLKEMNRELTELLKGTLIRLARSSCPHAIAAMTWIEQALLCKEIKKG</sequence>
<accession>A0A0F9JMQ9</accession>
<organism evidence="1">
    <name type="scientific">marine sediment metagenome</name>
    <dbReference type="NCBI Taxonomy" id="412755"/>
    <lineage>
        <taxon>unclassified sequences</taxon>
        <taxon>metagenomes</taxon>
        <taxon>ecological metagenomes</taxon>
    </lineage>
</organism>
<dbReference type="AlphaFoldDB" id="A0A0F9JMQ9"/>
<reference evidence="1" key="1">
    <citation type="journal article" date="2015" name="Nature">
        <title>Complex archaea that bridge the gap between prokaryotes and eukaryotes.</title>
        <authorList>
            <person name="Spang A."/>
            <person name="Saw J.H."/>
            <person name="Jorgensen S.L."/>
            <person name="Zaremba-Niedzwiedzka K."/>
            <person name="Martijn J."/>
            <person name="Lind A.E."/>
            <person name="van Eijk R."/>
            <person name="Schleper C."/>
            <person name="Guy L."/>
            <person name="Ettema T.J."/>
        </authorList>
    </citation>
    <scope>NUCLEOTIDE SEQUENCE</scope>
</reference>
<protein>
    <submittedName>
        <fullName evidence="1">Uncharacterized protein</fullName>
    </submittedName>
</protein>
<gene>
    <name evidence="1" type="ORF">LCGC14_1806520</name>
</gene>
<name>A0A0F9JMQ9_9ZZZZ</name>
<comment type="caution">
    <text evidence="1">The sequence shown here is derived from an EMBL/GenBank/DDBJ whole genome shotgun (WGS) entry which is preliminary data.</text>
</comment>
<proteinExistence type="predicted"/>
<dbReference type="EMBL" id="LAZR01017483">
    <property type="protein sequence ID" value="KKM00228.1"/>
    <property type="molecule type" value="Genomic_DNA"/>
</dbReference>
<evidence type="ECO:0000313" key="1">
    <source>
        <dbReference type="EMBL" id="KKM00228.1"/>
    </source>
</evidence>